<protein>
    <recommendedName>
        <fullName evidence="5 7">Uronate isomerase</fullName>
        <ecNumber evidence="4 7">5.3.1.12</ecNumber>
    </recommendedName>
    <alternativeName>
        <fullName evidence="7">Glucuronate isomerase</fullName>
    </alternativeName>
    <alternativeName>
        <fullName evidence="7">Uronic isomerase</fullName>
    </alternativeName>
</protein>
<evidence type="ECO:0000256" key="4">
    <source>
        <dbReference type="ARBA" id="ARBA00012546"/>
    </source>
</evidence>
<name>A0A0A3HXU7_9BACL</name>
<comment type="pathway">
    <text evidence="2 7">Carbohydrate metabolism; pentose and glucuronate interconversion.</text>
</comment>
<evidence type="ECO:0000313" key="8">
    <source>
        <dbReference type="EMBL" id="KGR75193.1"/>
    </source>
</evidence>
<comment type="catalytic activity">
    <reaction evidence="7">
        <text>aldehydo-D-galacturonate = keto-D-tagaturonate</text>
        <dbReference type="Rhea" id="RHEA:27702"/>
        <dbReference type="ChEBI" id="CHEBI:12952"/>
        <dbReference type="ChEBI" id="CHEBI:17886"/>
    </reaction>
</comment>
<sequence>MTKAFLDDRFLLNSSVAERLYNDYAKDLPIIDYHCHLNPQQIFEDTVFENLTEVWLSGDHYKWRAMRANGVEEEYITGDAAPYEKFEKWAQTVPATLGNPLYHWTHLELRRFFNEEALLNSDTASAVWQNVNGQLKEKSVRTLIKQSNVEVICTTDDPVDSLEYHLQLKQDETFDVKVLPSFRPDKALEINRPTFKGWVAELAEVSKVDITSLADLKTALIERISFFAEVGCKVSDHALDKIYYEPATEQEVDVILRKALAAGEVTEKEEAQYKTHLLHFLGQQYAAHDWAMQYHISAHRNNNTKMFNSLGPDTGYDSIGDGQIAEPLTKLLDGMALENALPKTIIYSLNPKDYYVIASIVGSFQERVPGKIQFGTAWWFNDQKEGMLDQMKALASIGLISRFLGMLTDSRSFLSYTRHEYFRRLLCDVIGQWVVDGEAPEDYDLLGKMVEDICYYNAKQYFYF</sequence>
<dbReference type="Proteomes" id="UP000030408">
    <property type="component" value="Unassembled WGS sequence"/>
</dbReference>
<dbReference type="Gene3D" id="1.10.2020.10">
    <property type="entry name" value="uronate isomerase, domain 2, chain A"/>
    <property type="match status" value="1"/>
</dbReference>
<dbReference type="EMBL" id="JPVO01000052">
    <property type="protein sequence ID" value="KGR75193.1"/>
    <property type="molecule type" value="Genomic_DNA"/>
</dbReference>
<accession>A0A0A3HXU7</accession>
<dbReference type="OrthoDB" id="9766564at2"/>
<dbReference type="GO" id="GO:0008880">
    <property type="term" value="F:glucuronate isomerase activity"/>
    <property type="evidence" value="ECO:0007669"/>
    <property type="project" value="UniProtKB-UniRule"/>
</dbReference>
<proteinExistence type="inferred from homology"/>
<keyword evidence="9" id="KW-1185">Reference proteome</keyword>
<dbReference type="PANTHER" id="PTHR30068:SF4">
    <property type="entry name" value="URONATE ISOMERASE"/>
    <property type="match status" value="1"/>
</dbReference>
<evidence type="ECO:0000256" key="2">
    <source>
        <dbReference type="ARBA" id="ARBA00004892"/>
    </source>
</evidence>
<comment type="catalytic activity">
    <reaction evidence="1 7">
        <text>D-glucuronate = D-fructuronate</text>
        <dbReference type="Rhea" id="RHEA:13049"/>
        <dbReference type="ChEBI" id="CHEBI:58720"/>
        <dbReference type="ChEBI" id="CHEBI:59863"/>
        <dbReference type="EC" id="5.3.1.12"/>
    </reaction>
</comment>
<dbReference type="SUPFAM" id="SSF51556">
    <property type="entry name" value="Metallo-dependent hydrolases"/>
    <property type="match status" value="1"/>
</dbReference>
<dbReference type="STRING" id="1384057.CD33_13050"/>
<dbReference type="PANTHER" id="PTHR30068">
    <property type="entry name" value="URONATE ISOMERASE"/>
    <property type="match status" value="1"/>
</dbReference>
<dbReference type="HAMAP" id="MF_00675">
    <property type="entry name" value="UxaC"/>
    <property type="match status" value="1"/>
</dbReference>
<dbReference type="RefSeq" id="WP_036201229.1">
    <property type="nucleotide sequence ID" value="NZ_AVCY01000004.1"/>
</dbReference>
<evidence type="ECO:0000256" key="5">
    <source>
        <dbReference type="ARBA" id="ARBA00020555"/>
    </source>
</evidence>
<dbReference type="Pfam" id="PF02614">
    <property type="entry name" value="UxaC"/>
    <property type="match status" value="1"/>
</dbReference>
<evidence type="ECO:0000256" key="7">
    <source>
        <dbReference type="HAMAP-Rule" id="MF_00675"/>
    </source>
</evidence>
<dbReference type="UniPathway" id="UPA00246"/>
<comment type="caution">
    <text evidence="8">The sequence shown here is derived from an EMBL/GenBank/DDBJ whole genome shotgun (WGS) entry which is preliminary data.</text>
</comment>
<keyword evidence="6 7" id="KW-0413">Isomerase</keyword>
<dbReference type="Gene3D" id="3.20.20.140">
    <property type="entry name" value="Metal-dependent hydrolases"/>
    <property type="match status" value="1"/>
</dbReference>
<dbReference type="GO" id="GO:0042840">
    <property type="term" value="P:D-glucuronate catabolic process"/>
    <property type="evidence" value="ECO:0007669"/>
    <property type="project" value="TreeGrafter"/>
</dbReference>
<evidence type="ECO:0000313" key="9">
    <source>
        <dbReference type="Proteomes" id="UP000030408"/>
    </source>
</evidence>
<evidence type="ECO:0000256" key="6">
    <source>
        <dbReference type="ARBA" id="ARBA00023235"/>
    </source>
</evidence>
<gene>
    <name evidence="7" type="primary">uxaC</name>
    <name evidence="8" type="ORF">CD33_13050</name>
</gene>
<dbReference type="GO" id="GO:0019698">
    <property type="term" value="P:D-galacturonate catabolic process"/>
    <property type="evidence" value="ECO:0007669"/>
    <property type="project" value="TreeGrafter"/>
</dbReference>
<dbReference type="NCBIfam" id="NF002794">
    <property type="entry name" value="PRK02925.1"/>
    <property type="match status" value="1"/>
</dbReference>
<evidence type="ECO:0000256" key="3">
    <source>
        <dbReference type="ARBA" id="ARBA00008397"/>
    </source>
</evidence>
<dbReference type="AlphaFoldDB" id="A0A0A3HXU7"/>
<dbReference type="eggNOG" id="COG1904">
    <property type="taxonomic scope" value="Bacteria"/>
</dbReference>
<evidence type="ECO:0000256" key="1">
    <source>
        <dbReference type="ARBA" id="ARBA00001165"/>
    </source>
</evidence>
<comment type="similarity">
    <text evidence="3 7">Belongs to the metallo-dependent hydrolases superfamily. Uronate isomerase family.</text>
</comment>
<dbReference type="InterPro" id="IPR032466">
    <property type="entry name" value="Metal_Hydrolase"/>
</dbReference>
<dbReference type="InterPro" id="IPR003766">
    <property type="entry name" value="Uronate_isomerase"/>
</dbReference>
<dbReference type="EC" id="5.3.1.12" evidence="4 7"/>
<organism evidence="8 9">
    <name type="scientific">Ureibacillus sinduriensis BLB-1 = JCM 15800</name>
    <dbReference type="NCBI Taxonomy" id="1384057"/>
    <lineage>
        <taxon>Bacteria</taxon>
        <taxon>Bacillati</taxon>
        <taxon>Bacillota</taxon>
        <taxon>Bacilli</taxon>
        <taxon>Bacillales</taxon>
        <taxon>Caryophanaceae</taxon>
        <taxon>Ureibacillus</taxon>
    </lineage>
</organism>
<reference evidence="8 9" key="1">
    <citation type="submission" date="2014-02" db="EMBL/GenBank/DDBJ databases">
        <title>Draft genome sequence of Lysinibacillus sinduriensis JCM 15800.</title>
        <authorList>
            <person name="Zhang F."/>
            <person name="Wang G."/>
            <person name="Zhang L."/>
        </authorList>
    </citation>
    <scope>NUCLEOTIDE SEQUENCE [LARGE SCALE GENOMIC DNA]</scope>
    <source>
        <strain evidence="8 9">JCM 15800</strain>
    </source>
</reference>